<evidence type="ECO:0000313" key="2">
    <source>
        <dbReference type="Proteomes" id="UP001138661"/>
    </source>
</evidence>
<dbReference type="Proteomes" id="UP001138661">
    <property type="component" value="Unassembled WGS sequence"/>
</dbReference>
<gene>
    <name evidence="1" type="ORF">KX928_20060</name>
</gene>
<name>A0A9X1K041_9RHOB</name>
<proteinExistence type="predicted"/>
<dbReference type="EMBL" id="JAHXDN010000006">
    <property type="protein sequence ID" value="MBW4710086.1"/>
    <property type="molecule type" value="Genomic_DNA"/>
</dbReference>
<sequence length="127" mass="13702">MSVKDRLDGFRTRFAGCKAVAFADLSTGMVLSSSTREKTTQEHLDALCQKATVSLNGDDATRVAAAFSTSRCMPQTAVLFDRTQQYCFVRSAHDNKEALCILCDSDAPVTDIMAAAVQVLDAIGMEV</sequence>
<keyword evidence="2" id="KW-1185">Reference proteome</keyword>
<evidence type="ECO:0000313" key="1">
    <source>
        <dbReference type="EMBL" id="MBW4710086.1"/>
    </source>
</evidence>
<reference evidence="1" key="1">
    <citation type="submission" date="2021-07" db="EMBL/GenBank/DDBJ databases">
        <title>Roseobacter insulae sp. nov., isolated from a tidal flat.</title>
        <authorList>
            <person name="Park S."/>
            <person name="Yoon J.-H."/>
        </authorList>
    </citation>
    <scope>NUCLEOTIDE SEQUENCE</scope>
    <source>
        <strain evidence="1">YSTF-M11</strain>
    </source>
</reference>
<accession>A0A9X1K041</accession>
<dbReference type="AlphaFoldDB" id="A0A9X1K041"/>
<comment type="caution">
    <text evidence="1">The sequence shown here is derived from an EMBL/GenBank/DDBJ whole genome shotgun (WGS) entry which is preliminary data.</text>
</comment>
<protein>
    <submittedName>
        <fullName evidence="1">Uncharacterized protein</fullName>
    </submittedName>
</protein>
<dbReference type="RefSeq" id="WP_219506253.1">
    <property type="nucleotide sequence ID" value="NZ_JAHXDN010000006.1"/>
</dbReference>
<organism evidence="1 2">
    <name type="scientific">Roseobacter insulae</name>
    <dbReference type="NCBI Taxonomy" id="2859783"/>
    <lineage>
        <taxon>Bacteria</taxon>
        <taxon>Pseudomonadati</taxon>
        <taxon>Pseudomonadota</taxon>
        <taxon>Alphaproteobacteria</taxon>
        <taxon>Rhodobacterales</taxon>
        <taxon>Roseobacteraceae</taxon>
        <taxon>Roseobacter</taxon>
    </lineage>
</organism>